<comment type="caution">
    <text evidence="15">The sequence shown here is derived from an EMBL/GenBank/DDBJ whole genome shotgun (WGS) entry which is preliminary data.</text>
</comment>
<dbReference type="Pfam" id="PF01225">
    <property type="entry name" value="Mur_ligase"/>
    <property type="match status" value="1"/>
</dbReference>
<evidence type="ECO:0000256" key="11">
    <source>
        <dbReference type="RuleBase" id="RU004136"/>
    </source>
</evidence>
<name>A0A916WPT2_9MICO</name>
<dbReference type="InterPro" id="IPR035911">
    <property type="entry name" value="MurE/MurF_N"/>
</dbReference>
<dbReference type="GO" id="GO:0071555">
    <property type="term" value="P:cell wall organization"/>
    <property type="evidence" value="ECO:0007669"/>
    <property type="project" value="UniProtKB-KW"/>
</dbReference>
<dbReference type="SUPFAM" id="SSF53244">
    <property type="entry name" value="MurD-like peptide ligases, peptide-binding domain"/>
    <property type="match status" value="1"/>
</dbReference>
<comment type="catalytic activity">
    <reaction evidence="10 11">
        <text>D-alanyl-D-alanine + UDP-N-acetyl-alpha-D-muramoyl-L-alanyl-gamma-D-glutamyl-meso-2,6-diaminopimelate + ATP = UDP-N-acetyl-alpha-D-muramoyl-L-alanyl-gamma-D-glutamyl-meso-2,6-diaminopimeloyl-D-alanyl-D-alanine + ADP + phosphate + H(+)</text>
        <dbReference type="Rhea" id="RHEA:28374"/>
        <dbReference type="ChEBI" id="CHEBI:15378"/>
        <dbReference type="ChEBI" id="CHEBI:30616"/>
        <dbReference type="ChEBI" id="CHEBI:43474"/>
        <dbReference type="ChEBI" id="CHEBI:57822"/>
        <dbReference type="ChEBI" id="CHEBI:61386"/>
        <dbReference type="ChEBI" id="CHEBI:83905"/>
        <dbReference type="ChEBI" id="CHEBI:456216"/>
        <dbReference type="EC" id="6.3.2.10"/>
    </reaction>
</comment>
<dbReference type="PANTHER" id="PTHR43024:SF1">
    <property type="entry name" value="UDP-N-ACETYLMURAMOYL-TRIPEPTIDE--D-ALANYL-D-ALANINE LIGASE"/>
    <property type="match status" value="1"/>
</dbReference>
<dbReference type="EC" id="6.3.2.10" evidence="10 11"/>
<sequence>MIAFTLNEIAAVTGGTLHGDDHRVDGAVVTDSREAEPGSLYVARIGEHADGHDFAGSAIEAGAVGVLGSRPLPGIPTVVVSDVQQAFADLARAVVDRAPRLRIVGITGSSGKTSTKDLLAQVLAPVGETVAPVGSYNSEVGVPLTVCRVTGDTRFLVAEMGATNIGNISYLARIAPPSIGIVLNVGTAHVGEFGSVEAIAQTKGELVEALPTTGLAVLNSDDPRVAAMVRRSVARVVTVGRGADAQVRAIDVELDEQDRPSFTITGLDGVPALPVRLGLHGEHQIGNALAVAVAARELGVAPEQIATGLAGARPVSRWRMEVHQLPSGVTLINDAYNANPDSMGAALHALQRMGRGRRTIAVLGEMRELGGLSASAHRDVGMTAAALGTQVVVAVGAGAEPIAAAAESAGVPVERAADVEEAHRIVMQLLAPPDVILFKSSRDSGLRYLGDRITVEQGGFLQEDGPAHA</sequence>
<keyword evidence="9 10" id="KW-0961">Cell wall biogenesis/degradation</keyword>
<evidence type="ECO:0000256" key="1">
    <source>
        <dbReference type="ARBA" id="ARBA00022490"/>
    </source>
</evidence>
<keyword evidence="3 10" id="KW-0132">Cell division</keyword>
<dbReference type="SUPFAM" id="SSF63418">
    <property type="entry name" value="MurE/MurF N-terminal domain"/>
    <property type="match status" value="1"/>
</dbReference>
<dbReference type="InterPro" id="IPR051046">
    <property type="entry name" value="MurCDEF_CellWall_CoF430Synth"/>
</dbReference>
<feature type="domain" description="Mur ligase central" evidence="14">
    <location>
        <begin position="106"/>
        <end position="295"/>
    </location>
</feature>
<dbReference type="InterPro" id="IPR000713">
    <property type="entry name" value="Mur_ligase_N"/>
</dbReference>
<dbReference type="EMBL" id="BMHI01000001">
    <property type="protein sequence ID" value="GGB18152.1"/>
    <property type="molecule type" value="Genomic_DNA"/>
</dbReference>
<evidence type="ECO:0000256" key="8">
    <source>
        <dbReference type="ARBA" id="ARBA00023306"/>
    </source>
</evidence>
<feature type="domain" description="Mur ligase C-terminal" evidence="13">
    <location>
        <begin position="319"/>
        <end position="442"/>
    </location>
</feature>
<comment type="function">
    <text evidence="10 11">Involved in cell wall formation. Catalyzes the final step in the synthesis of UDP-N-acetylmuramoyl-pentapeptide, the precursor of murein.</text>
</comment>
<dbReference type="Pfam" id="PF02875">
    <property type="entry name" value="Mur_ligase_C"/>
    <property type="match status" value="1"/>
</dbReference>
<comment type="subcellular location">
    <subcellularLocation>
        <location evidence="10 11">Cytoplasm</location>
    </subcellularLocation>
</comment>
<keyword evidence="2 10" id="KW-0436">Ligase</keyword>
<dbReference type="AlphaFoldDB" id="A0A916WPT2"/>
<dbReference type="GO" id="GO:0009252">
    <property type="term" value="P:peptidoglycan biosynthetic process"/>
    <property type="evidence" value="ECO:0007669"/>
    <property type="project" value="UniProtKB-UniRule"/>
</dbReference>
<dbReference type="InterPro" id="IPR004101">
    <property type="entry name" value="Mur_ligase_C"/>
</dbReference>
<keyword evidence="1 10" id="KW-0963">Cytoplasm</keyword>
<dbReference type="InterPro" id="IPR005863">
    <property type="entry name" value="UDP-N-AcMur_synth"/>
</dbReference>
<protein>
    <recommendedName>
        <fullName evidence="10 11">UDP-N-acetylmuramoyl-tripeptide--D-alanyl-D-alanine ligase</fullName>
        <ecNumber evidence="10 11">6.3.2.10</ecNumber>
    </recommendedName>
    <alternativeName>
        <fullName evidence="10">D-alanyl-D-alanine-adding enzyme</fullName>
    </alternativeName>
</protein>
<evidence type="ECO:0000313" key="16">
    <source>
        <dbReference type="Proteomes" id="UP000636793"/>
    </source>
</evidence>
<dbReference type="InterPro" id="IPR036565">
    <property type="entry name" value="Mur-like_cat_sf"/>
</dbReference>
<evidence type="ECO:0000256" key="4">
    <source>
        <dbReference type="ARBA" id="ARBA00022741"/>
    </source>
</evidence>
<dbReference type="Pfam" id="PF08245">
    <property type="entry name" value="Mur_ligase_M"/>
    <property type="match status" value="1"/>
</dbReference>
<dbReference type="RefSeq" id="WP_188835364.1">
    <property type="nucleotide sequence ID" value="NZ_BMHI01000001.1"/>
</dbReference>
<evidence type="ECO:0000259" key="13">
    <source>
        <dbReference type="Pfam" id="PF02875"/>
    </source>
</evidence>
<comment type="pathway">
    <text evidence="10 11">Cell wall biogenesis; peptidoglycan biosynthesis.</text>
</comment>
<evidence type="ECO:0000313" key="15">
    <source>
        <dbReference type="EMBL" id="GGB18152.1"/>
    </source>
</evidence>
<keyword evidence="7 10" id="KW-0573">Peptidoglycan synthesis</keyword>
<dbReference type="HAMAP" id="MF_02019">
    <property type="entry name" value="MurF"/>
    <property type="match status" value="1"/>
</dbReference>
<feature type="domain" description="Mur ligase N-terminal catalytic" evidence="12">
    <location>
        <begin position="28"/>
        <end position="93"/>
    </location>
</feature>
<keyword evidence="6 10" id="KW-0133">Cell shape</keyword>
<dbReference type="GO" id="GO:0051301">
    <property type="term" value="P:cell division"/>
    <property type="evidence" value="ECO:0007669"/>
    <property type="project" value="UniProtKB-KW"/>
</dbReference>
<dbReference type="SUPFAM" id="SSF53623">
    <property type="entry name" value="MurD-like peptide ligases, catalytic domain"/>
    <property type="match status" value="1"/>
</dbReference>
<keyword evidence="8 10" id="KW-0131">Cell cycle</keyword>
<dbReference type="InterPro" id="IPR036615">
    <property type="entry name" value="Mur_ligase_C_dom_sf"/>
</dbReference>
<dbReference type="Proteomes" id="UP000636793">
    <property type="component" value="Unassembled WGS sequence"/>
</dbReference>
<dbReference type="GO" id="GO:0005737">
    <property type="term" value="C:cytoplasm"/>
    <property type="evidence" value="ECO:0007669"/>
    <property type="project" value="UniProtKB-SubCell"/>
</dbReference>
<organism evidence="15 16">
    <name type="scientific">Flexivirga endophytica</name>
    <dbReference type="NCBI Taxonomy" id="1849103"/>
    <lineage>
        <taxon>Bacteria</taxon>
        <taxon>Bacillati</taxon>
        <taxon>Actinomycetota</taxon>
        <taxon>Actinomycetes</taxon>
        <taxon>Micrococcales</taxon>
        <taxon>Dermacoccaceae</taxon>
        <taxon>Flexivirga</taxon>
    </lineage>
</organism>
<evidence type="ECO:0000256" key="5">
    <source>
        <dbReference type="ARBA" id="ARBA00022840"/>
    </source>
</evidence>
<feature type="binding site" evidence="10">
    <location>
        <begin position="108"/>
        <end position="114"/>
    </location>
    <ligand>
        <name>ATP</name>
        <dbReference type="ChEBI" id="CHEBI:30616"/>
    </ligand>
</feature>
<accession>A0A916WPT2</accession>
<evidence type="ECO:0000259" key="12">
    <source>
        <dbReference type="Pfam" id="PF01225"/>
    </source>
</evidence>
<reference evidence="15" key="1">
    <citation type="journal article" date="2014" name="Int. J. Syst. Evol. Microbiol.">
        <title>Complete genome sequence of Corynebacterium casei LMG S-19264T (=DSM 44701T), isolated from a smear-ripened cheese.</title>
        <authorList>
            <consortium name="US DOE Joint Genome Institute (JGI-PGF)"/>
            <person name="Walter F."/>
            <person name="Albersmeier A."/>
            <person name="Kalinowski J."/>
            <person name="Ruckert C."/>
        </authorList>
    </citation>
    <scope>NUCLEOTIDE SEQUENCE</scope>
    <source>
        <strain evidence="15">CGMCC 1.15085</strain>
    </source>
</reference>
<dbReference type="NCBIfam" id="TIGR01143">
    <property type="entry name" value="murF"/>
    <property type="match status" value="1"/>
</dbReference>
<evidence type="ECO:0000259" key="14">
    <source>
        <dbReference type="Pfam" id="PF08245"/>
    </source>
</evidence>
<dbReference type="GO" id="GO:0047480">
    <property type="term" value="F:UDP-N-acetylmuramoyl-tripeptide-D-alanyl-D-alanine ligase activity"/>
    <property type="evidence" value="ECO:0007669"/>
    <property type="project" value="UniProtKB-UniRule"/>
</dbReference>
<dbReference type="GO" id="GO:0008360">
    <property type="term" value="P:regulation of cell shape"/>
    <property type="evidence" value="ECO:0007669"/>
    <property type="project" value="UniProtKB-KW"/>
</dbReference>
<dbReference type="InterPro" id="IPR013221">
    <property type="entry name" value="Mur_ligase_cen"/>
</dbReference>
<evidence type="ECO:0000256" key="2">
    <source>
        <dbReference type="ARBA" id="ARBA00022598"/>
    </source>
</evidence>
<gene>
    <name evidence="10 15" type="primary">murF</name>
    <name evidence="15" type="ORF">GCM10011492_05000</name>
</gene>
<keyword evidence="5 10" id="KW-0067">ATP-binding</keyword>
<evidence type="ECO:0000256" key="6">
    <source>
        <dbReference type="ARBA" id="ARBA00022960"/>
    </source>
</evidence>
<evidence type="ECO:0000256" key="10">
    <source>
        <dbReference type="HAMAP-Rule" id="MF_02019"/>
    </source>
</evidence>
<evidence type="ECO:0000256" key="3">
    <source>
        <dbReference type="ARBA" id="ARBA00022618"/>
    </source>
</evidence>
<reference evidence="15" key="2">
    <citation type="submission" date="2020-09" db="EMBL/GenBank/DDBJ databases">
        <authorList>
            <person name="Sun Q."/>
            <person name="Zhou Y."/>
        </authorList>
    </citation>
    <scope>NUCLEOTIDE SEQUENCE</scope>
    <source>
        <strain evidence="15">CGMCC 1.15085</strain>
    </source>
</reference>
<dbReference type="GO" id="GO:0005524">
    <property type="term" value="F:ATP binding"/>
    <property type="evidence" value="ECO:0007669"/>
    <property type="project" value="UniProtKB-UniRule"/>
</dbReference>
<keyword evidence="16" id="KW-1185">Reference proteome</keyword>
<dbReference type="PANTHER" id="PTHR43024">
    <property type="entry name" value="UDP-N-ACETYLMURAMOYL-TRIPEPTIDE--D-ALANYL-D-ALANINE LIGASE"/>
    <property type="match status" value="1"/>
</dbReference>
<dbReference type="Gene3D" id="3.40.1390.10">
    <property type="entry name" value="MurE/MurF, N-terminal domain"/>
    <property type="match status" value="1"/>
</dbReference>
<keyword evidence="4 10" id="KW-0547">Nucleotide-binding</keyword>
<comment type="similarity">
    <text evidence="10">Belongs to the MurCDEF family. MurF subfamily.</text>
</comment>
<proteinExistence type="inferred from homology"/>
<dbReference type="Gene3D" id="3.40.1190.10">
    <property type="entry name" value="Mur-like, catalytic domain"/>
    <property type="match status" value="1"/>
</dbReference>
<evidence type="ECO:0000256" key="7">
    <source>
        <dbReference type="ARBA" id="ARBA00022984"/>
    </source>
</evidence>
<dbReference type="Gene3D" id="3.90.190.20">
    <property type="entry name" value="Mur ligase, C-terminal domain"/>
    <property type="match status" value="1"/>
</dbReference>
<evidence type="ECO:0000256" key="9">
    <source>
        <dbReference type="ARBA" id="ARBA00023316"/>
    </source>
</evidence>